<name>A0ACA9LBN9_9GLOM</name>
<sequence>MFYYLAYFDNYIVYTITALIGYVFYKTYIYPLYLSPLCKIPGPPVDGFFIGNLTSFYNSGPDEYLLYLERQYGKRGVVLFRSYFNSPQVLISDHKLAHNILVNRAYDYARTTTERPQTLDMLGINSILTVEGDVHKHQRRIINPAFSFTSIKGTVPIVVRTVNKLKNYWLKQIGDKKEEIITVTSLLPKITLDIIGLAELAQAYETITGLQTPSSLALMTMSTFIPFIAKLPFEYNIRFQNSLKVVKEYSDKIVIERKNKLAQGKLDEQDLLSVLVGFNDKLPDAEKLTHEELRGQVMTFLVAGHETTSTASTWALLLLAKHLDIQNRLREELIDAFPDRNYQPTFEEFESLKYLDSVIKEVFRVIPPVPAITRRTTKDETMNGYFVPKGTLLMISICGIHHNTFNWGENASQFDPSRWHDPEMKSKISNSIFLPFTNGPRNCIGMKFALMEFKVILATLIRNFEFKEVEGYTFKKRYLGINKPLPGLDLLVSK</sequence>
<accession>A0ACA9LBN9</accession>
<keyword evidence="2" id="KW-1185">Reference proteome</keyword>
<protein>
    <submittedName>
        <fullName evidence="1">5861_t:CDS:1</fullName>
    </submittedName>
</protein>
<organism evidence="1 2">
    <name type="scientific">Scutellospora calospora</name>
    <dbReference type="NCBI Taxonomy" id="85575"/>
    <lineage>
        <taxon>Eukaryota</taxon>
        <taxon>Fungi</taxon>
        <taxon>Fungi incertae sedis</taxon>
        <taxon>Mucoromycota</taxon>
        <taxon>Glomeromycotina</taxon>
        <taxon>Glomeromycetes</taxon>
        <taxon>Diversisporales</taxon>
        <taxon>Gigasporaceae</taxon>
        <taxon>Scutellospora</taxon>
    </lineage>
</organism>
<gene>
    <name evidence="1" type="ORF">SCALOS_LOCUS4089</name>
</gene>
<reference evidence="1" key="1">
    <citation type="submission" date="2021-06" db="EMBL/GenBank/DDBJ databases">
        <authorList>
            <person name="Kallberg Y."/>
            <person name="Tangrot J."/>
            <person name="Rosling A."/>
        </authorList>
    </citation>
    <scope>NUCLEOTIDE SEQUENCE</scope>
    <source>
        <strain evidence="1">AU212A</strain>
    </source>
</reference>
<feature type="non-terminal residue" evidence="1">
    <location>
        <position position="494"/>
    </location>
</feature>
<proteinExistence type="predicted"/>
<evidence type="ECO:0000313" key="2">
    <source>
        <dbReference type="Proteomes" id="UP000789860"/>
    </source>
</evidence>
<dbReference type="EMBL" id="CAJVPM010005226">
    <property type="protein sequence ID" value="CAG8521553.1"/>
    <property type="molecule type" value="Genomic_DNA"/>
</dbReference>
<comment type="caution">
    <text evidence="1">The sequence shown here is derived from an EMBL/GenBank/DDBJ whole genome shotgun (WGS) entry which is preliminary data.</text>
</comment>
<evidence type="ECO:0000313" key="1">
    <source>
        <dbReference type="EMBL" id="CAG8521553.1"/>
    </source>
</evidence>
<dbReference type="Proteomes" id="UP000789860">
    <property type="component" value="Unassembled WGS sequence"/>
</dbReference>